<organism evidence="1 2">
    <name type="scientific">Lipomyces kononenkoae</name>
    <name type="common">Yeast</name>
    <dbReference type="NCBI Taxonomy" id="34357"/>
    <lineage>
        <taxon>Eukaryota</taxon>
        <taxon>Fungi</taxon>
        <taxon>Dikarya</taxon>
        <taxon>Ascomycota</taxon>
        <taxon>Saccharomycotina</taxon>
        <taxon>Lipomycetes</taxon>
        <taxon>Lipomycetales</taxon>
        <taxon>Lipomycetaceae</taxon>
        <taxon>Lipomyces</taxon>
    </lineage>
</organism>
<dbReference type="EMBL" id="MU971340">
    <property type="protein sequence ID" value="KAK9240334.1"/>
    <property type="molecule type" value="Genomic_DNA"/>
</dbReference>
<keyword evidence="2" id="KW-1185">Reference proteome</keyword>
<evidence type="ECO:0000313" key="1">
    <source>
        <dbReference type="EMBL" id="KAK9240334.1"/>
    </source>
</evidence>
<sequence>MPHSKSQSIPLSHALHNLETIIPPWVSMFRSAFPSAAAAPEALASARRSSQDLPSYPFTLTTVSVTEYVDDTTAELKTLIRPHGRTCMFRGFAFSPNSGILSVTTDKRMPKFGQLSSNKTSGVFEACFYFAQENKQFRFSGTSKLVYLTTEKEVVIHDAALDEVAAASSEVQAEFDRAWNSLSPMMRLSFCKPNPGAELTAERWQVLEKIEKLTDEAKAGAGVAAELLDEGKQNFVLILLGPETVDYVDVEGVGRRILFSRANEYEWVFHEICP</sequence>
<dbReference type="Proteomes" id="UP001433508">
    <property type="component" value="Unassembled WGS sequence"/>
</dbReference>
<reference evidence="2" key="1">
    <citation type="journal article" date="2024" name="Front. Bioeng. Biotechnol.">
        <title>Genome-scale model development and genomic sequencing of the oleaginous clade Lipomyces.</title>
        <authorList>
            <person name="Czajka J.J."/>
            <person name="Han Y."/>
            <person name="Kim J."/>
            <person name="Mondo S.J."/>
            <person name="Hofstad B.A."/>
            <person name="Robles A."/>
            <person name="Haridas S."/>
            <person name="Riley R."/>
            <person name="LaButti K."/>
            <person name="Pangilinan J."/>
            <person name="Andreopoulos W."/>
            <person name="Lipzen A."/>
            <person name="Yan J."/>
            <person name="Wang M."/>
            <person name="Ng V."/>
            <person name="Grigoriev I.V."/>
            <person name="Spatafora J.W."/>
            <person name="Magnuson J.K."/>
            <person name="Baker S.E."/>
            <person name="Pomraning K.R."/>
        </authorList>
    </citation>
    <scope>NUCLEOTIDE SEQUENCE [LARGE SCALE GENOMIC DNA]</scope>
    <source>
        <strain evidence="2">CBS 7786</strain>
    </source>
</reference>
<comment type="caution">
    <text evidence="1">The sequence shown here is derived from an EMBL/GenBank/DDBJ whole genome shotgun (WGS) entry which is preliminary data.</text>
</comment>
<name>A0ACC3T8U9_LIPKO</name>
<gene>
    <name evidence="1" type="ORF">V1525DRAFT_370662</name>
</gene>
<protein>
    <submittedName>
        <fullName evidence="1">Pyridoxamine 5'-phosphate oxidase-domain-containing protein</fullName>
    </submittedName>
</protein>
<proteinExistence type="predicted"/>
<accession>A0ACC3T8U9</accession>
<evidence type="ECO:0000313" key="2">
    <source>
        <dbReference type="Proteomes" id="UP001433508"/>
    </source>
</evidence>